<name>A0A1A3NWL1_MYCAS</name>
<dbReference type="AlphaFoldDB" id="A0A1A3NWL1"/>
<proteinExistence type="predicted"/>
<comment type="caution">
    <text evidence="4">The sequence shown here is derived from an EMBL/GenBank/DDBJ whole genome shotgun (WGS) entry which is preliminary data.</text>
</comment>
<evidence type="ECO:0000313" key="4">
    <source>
        <dbReference type="EMBL" id="OBK25404.1"/>
    </source>
</evidence>
<dbReference type="EMBL" id="LZLS01000138">
    <property type="protein sequence ID" value="OBK25404.1"/>
    <property type="molecule type" value="Genomic_DNA"/>
</dbReference>
<dbReference type="PANTHER" id="PTHR37042">
    <property type="entry name" value="OUTER MEMBRANE PROTEIN RV1973"/>
    <property type="match status" value="1"/>
</dbReference>
<keyword evidence="2 3" id="KW-0472">Membrane</keyword>
<reference evidence="4 5" key="1">
    <citation type="submission" date="2016-06" db="EMBL/GenBank/DDBJ databases">
        <authorList>
            <person name="Kjaerup R.B."/>
            <person name="Dalgaard T.S."/>
            <person name="Juul-Madsen H.R."/>
        </authorList>
    </citation>
    <scope>NUCLEOTIDE SEQUENCE [LARGE SCALE GENOMIC DNA]</scope>
    <source>
        <strain evidence="4 5">1165133.8</strain>
    </source>
</reference>
<feature type="transmembrane region" description="Helical" evidence="3">
    <location>
        <begin position="25"/>
        <end position="50"/>
    </location>
</feature>
<gene>
    <name evidence="4" type="ORF">A5634_26340</name>
</gene>
<dbReference type="GO" id="GO:0016020">
    <property type="term" value="C:membrane"/>
    <property type="evidence" value="ECO:0007669"/>
    <property type="project" value="UniProtKB-SubCell"/>
</dbReference>
<evidence type="ECO:0000256" key="2">
    <source>
        <dbReference type="ARBA" id="ARBA00023136"/>
    </source>
</evidence>
<evidence type="ECO:0000256" key="1">
    <source>
        <dbReference type="ARBA" id="ARBA00004370"/>
    </source>
</evidence>
<dbReference type="RefSeq" id="WP_065144794.1">
    <property type="nucleotide sequence ID" value="NZ_LZLS01000138.1"/>
</dbReference>
<keyword evidence="3" id="KW-1133">Transmembrane helix</keyword>
<organism evidence="4 5">
    <name type="scientific">Mycobacterium asiaticum</name>
    <dbReference type="NCBI Taxonomy" id="1790"/>
    <lineage>
        <taxon>Bacteria</taxon>
        <taxon>Bacillati</taxon>
        <taxon>Actinomycetota</taxon>
        <taxon>Actinomycetes</taxon>
        <taxon>Mycobacteriales</taxon>
        <taxon>Mycobacteriaceae</taxon>
        <taxon>Mycobacterium</taxon>
    </lineage>
</organism>
<protein>
    <submittedName>
        <fullName evidence="4">Mammalian cell entry protein</fullName>
    </submittedName>
</protein>
<evidence type="ECO:0000313" key="5">
    <source>
        <dbReference type="Proteomes" id="UP000093928"/>
    </source>
</evidence>
<dbReference type="PANTHER" id="PTHR37042:SF4">
    <property type="entry name" value="OUTER MEMBRANE PROTEIN RV1973"/>
    <property type="match status" value="1"/>
</dbReference>
<comment type="subcellular location">
    <subcellularLocation>
        <location evidence="1">Membrane</location>
    </subcellularLocation>
</comment>
<sequence length="183" mass="20475">MSPRRRFEPGEDSLLVAQPIPPKQWVLPVVSTAASVLMVAAIALSTFMLVDHQSRARTAERETQAVNYVKWFMTGFTSVDPFHANEYIERIMAQATGDFAKEYMDKANEILLQVARAERSTGTILEAGVERWNDDGSVTVLVATDVTSKSPDGKQVFENTNRWSATARQEGNQWKISNLQQVI</sequence>
<dbReference type="Proteomes" id="UP000093928">
    <property type="component" value="Unassembled WGS sequence"/>
</dbReference>
<dbReference type="OrthoDB" id="4620550at2"/>
<keyword evidence="3" id="KW-0812">Transmembrane</keyword>
<accession>A0A1A3NWL1</accession>
<evidence type="ECO:0000256" key="3">
    <source>
        <dbReference type="SAM" id="Phobius"/>
    </source>
</evidence>